<comment type="catalytic activity">
    <reaction evidence="9">
        <text>L-proline + NAD(+) = (S)-1-pyrroline-5-carboxylate + NADH + 2 H(+)</text>
        <dbReference type="Rhea" id="RHEA:14105"/>
        <dbReference type="ChEBI" id="CHEBI:15378"/>
        <dbReference type="ChEBI" id="CHEBI:17388"/>
        <dbReference type="ChEBI" id="CHEBI:57540"/>
        <dbReference type="ChEBI" id="CHEBI:57945"/>
        <dbReference type="ChEBI" id="CHEBI:60039"/>
        <dbReference type="EC" id="1.5.1.2"/>
    </reaction>
</comment>
<evidence type="ECO:0000256" key="10">
    <source>
        <dbReference type="NCBIfam" id="TIGR00112"/>
    </source>
</evidence>
<dbReference type="Pfam" id="PF03807">
    <property type="entry name" value="F420_oxidored"/>
    <property type="match status" value="1"/>
</dbReference>
<name>I7LH72_9CLOT</name>
<comment type="function">
    <text evidence="8 9">Catalyzes the reduction of 1-pyrroline-5-carboxylate (PCA) to L-proline.</text>
</comment>
<dbReference type="FunFam" id="3.40.50.720:FF:000190">
    <property type="entry name" value="Pyrroline-5-carboxylate reductase"/>
    <property type="match status" value="1"/>
</dbReference>
<evidence type="ECO:0000256" key="9">
    <source>
        <dbReference type="HAMAP-Rule" id="MF_01925"/>
    </source>
</evidence>
<dbReference type="GO" id="GO:0004735">
    <property type="term" value="F:pyrroline-5-carboxylate reductase activity"/>
    <property type="evidence" value="ECO:0007669"/>
    <property type="project" value="UniProtKB-UniRule"/>
</dbReference>
<evidence type="ECO:0000256" key="11">
    <source>
        <dbReference type="PIRSR" id="PIRSR000193-1"/>
    </source>
</evidence>
<feature type="domain" description="Pyrroline-5-carboxylate reductase dimerisation" evidence="14">
    <location>
        <begin position="156"/>
        <end position="257"/>
    </location>
</feature>
<dbReference type="NCBIfam" id="TIGR00112">
    <property type="entry name" value="proC"/>
    <property type="match status" value="1"/>
</dbReference>
<dbReference type="GO" id="GO:0055129">
    <property type="term" value="P:L-proline biosynthetic process"/>
    <property type="evidence" value="ECO:0007669"/>
    <property type="project" value="UniProtKB-UniRule"/>
</dbReference>
<dbReference type="SUPFAM" id="SSF51735">
    <property type="entry name" value="NAD(P)-binding Rossmann-fold domains"/>
    <property type="match status" value="1"/>
</dbReference>
<dbReference type="AlphaFoldDB" id="I7LH72"/>
<dbReference type="PROSITE" id="PS00521">
    <property type="entry name" value="P5CR"/>
    <property type="match status" value="1"/>
</dbReference>
<dbReference type="Proteomes" id="UP000007652">
    <property type="component" value="Unassembled WGS sequence"/>
</dbReference>
<evidence type="ECO:0000256" key="2">
    <source>
        <dbReference type="ARBA" id="ARBA00005525"/>
    </source>
</evidence>
<dbReference type="PIRSF" id="PIRSF000193">
    <property type="entry name" value="Pyrrol-5-carb_rd"/>
    <property type="match status" value="1"/>
</dbReference>
<comment type="caution">
    <text evidence="15">The sequence shown here is derived from an EMBL/GenBank/DDBJ whole genome shotgun (WGS) entry which is preliminary data.</text>
</comment>
<gene>
    <name evidence="9" type="primary">proC</name>
    <name evidence="15" type="ORF">CAAU_1737</name>
</gene>
<keyword evidence="4 9" id="KW-0028">Amino-acid biosynthesis</keyword>
<comment type="pathway">
    <text evidence="9 12">Amino-acid biosynthesis; L-proline biosynthesis; L-proline from L-glutamate 5-semialdehyde: step 1/1.</text>
</comment>
<keyword evidence="7 9" id="KW-0560">Oxidoreductase</keyword>
<protein>
    <recommendedName>
        <fullName evidence="9 10">Pyrroline-5-carboxylate reductase</fullName>
        <shortName evidence="9">P5C reductase</shortName>
        <shortName evidence="9">P5CR</shortName>
        <ecNumber evidence="9 10">1.5.1.2</ecNumber>
    </recommendedName>
    <alternativeName>
        <fullName evidence="9">PCA reductase</fullName>
    </alternativeName>
</protein>
<dbReference type="InterPro" id="IPR008927">
    <property type="entry name" value="6-PGluconate_DH-like_C_sf"/>
</dbReference>
<evidence type="ECO:0000256" key="4">
    <source>
        <dbReference type="ARBA" id="ARBA00022605"/>
    </source>
</evidence>
<organism evidence="15 16">
    <name type="scientific">Caloramator australicus RC3</name>
    <dbReference type="NCBI Taxonomy" id="857293"/>
    <lineage>
        <taxon>Bacteria</taxon>
        <taxon>Bacillati</taxon>
        <taxon>Bacillota</taxon>
        <taxon>Clostridia</taxon>
        <taxon>Eubacteriales</taxon>
        <taxon>Clostridiaceae</taxon>
        <taxon>Caloramator</taxon>
    </lineage>
</organism>
<dbReference type="STRING" id="857293.CAAU_1737"/>
<dbReference type="Pfam" id="PF14748">
    <property type="entry name" value="P5CR_dimer"/>
    <property type="match status" value="1"/>
</dbReference>
<evidence type="ECO:0000256" key="1">
    <source>
        <dbReference type="ARBA" id="ARBA00004496"/>
    </source>
</evidence>
<dbReference type="OrthoDB" id="9805754at2"/>
<evidence type="ECO:0000256" key="12">
    <source>
        <dbReference type="RuleBase" id="RU003903"/>
    </source>
</evidence>
<dbReference type="InterPro" id="IPR000304">
    <property type="entry name" value="Pyrroline-COOH_reductase"/>
</dbReference>
<dbReference type="UniPathway" id="UPA00098">
    <property type="reaction ID" value="UER00361"/>
</dbReference>
<evidence type="ECO:0000259" key="13">
    <source>
        <dbReference type="Pfam" id="PF03807"/>
    </source>
</evidence>
<dbReference type="InterPro" id="IPR028939">
    <property type="entry name" value="P5C_Rdtase_cat_N"/>
</dbReference>
<dbReference type="PANTHER" id="PTHR11645">
    <property type="entry name" value="PYRROLINE-5-CARBOXYLATE REDUCTASE"/>
    <property type="match status" value="1"/>
</dbReference>
<keyword evidence="16" id="KW-1185">Reference proteome</keyword>
<evidence type="ECO:0000313" key="15">
    <source>
        <dbReference type="EMBL" id="CCJ33821.1"/>
    </source>
</evidence>
<dbReference type="eggNOG" id="COG0345">
    <property type="taxonomic scope" value="Bacteria"/>
</dbReference>
<dbReference type="PANTHER" id="PTHR11645:SF0">
    <property type="entry name" value="PYRROLINE-5-CARBOXYLATE REDUCTASE 3"/>
    <property type="match status" value="1"/>
</dbReference>
<sequence>MIGIIGCGNMGGAILKGIIGSGYNPKNIYAYDHSKDKILNINSHVNICNNEKEVINKSKYIFLAVKPIAYDKLLNNIKDLVADDKVIISMAAGYDIEKIEEKLGNKAKVIRIMPNTPSLIGEGYTVVVLNENIDKVEGEYVINLLKPLGEVKIINESQINAYSAVTGSGPAFAYLFIEAMADAAVLLGIPRKDAYEAAARMLIGSSKLIIETGKHPGELKDMVTSPAGTTIEGIRTLEEKGFRSAIIECVINTYKKNLNLNNIR</sequence>
<keyword evidence="3 9" id="KW-0963">Cytoplasm</keyword>
<evidence type="ECO:0000256" key="7">
    <source>
        <dbReference type="ARBA" id="ARBA00023002"/>
    </source>
</evidence>
<evidence type="ECO:0000256" key="5">
    <source>
        <dbReference type="ARBA" id="ARBA00022650"/>
    </source>
</evidence>
<evidence type="ECO:0000256" key="3">
    <source>
        <dbReference type="ARBA" id="ARBA00022490"/>
    </source>
</evidence>
<reference evidence="15 16" key="1">
    <citation type="journal article" date="2011" name="J. Bacteriol.">
        <title>Draft genome sequence of Caloramator australicus strain RC3T, a thermoanaerobe from the Great Artesian Basin of Australia.</title>
        <authorList>
            <person name="Ogg C.D."/>
            <person name="Patel B.K.C."/>
        </authorList>
    </citation>
    <scope>NUCLEOTIDE SEQUENCE [LARGE SCALE GENOMIC DNA]</scope>
    <source>
        <strain evidence="15 16">RC3</strain>
    </source>
</reference>
<evidence type="ECO:0000256" key="6">
    <source>
        <dbReference type="ARBA" id="ARBA00022857"/>
    </source>
</evidence>
<comment type="catalytic activity">
    <reaction evidence="9 12">
        <text>L-proline + NADP(+) = (S)-1-pyrroline-5-carboxylate + NADPH + 2 H(+)</text>
        <dbReference type="Rhea" id="RHEA:14109"/>
        <dbReference type="ChEBI" id="CHEBI:15378"/>
        <dbReference type="ChEBI" id="CHEBI:17388"/>
        <dbReference type="ChEBI" id="CHEBI:57783"/>
        <dbReference type="ChEBI" id="CHEBI:58349"/>
        <dbReference type="ChEBI" id="CHEBI:60039"/>
        <dbReference type="EC" id="1.5.1.2"/>
    </reaction>
</comment>
<dbReference type="EC" id="1.5.1.2" evidence="9 10"/>
<comment type="subcellular location">
    <subcellularLocation>
        <location evidence="1 9">Cytoplasm</location>
    </subcellularLocation>
</comment>
<keyword evidence="5 9" id="KW-0641">Proline biosynthesis</keyword>
<dbReference type="InterPro" id="IPR029036">
    <property type="entry name" value="P5CR_dimer"/>
</dbReference>
<proteinExistence type="inferred from homology"/>
<dbReference type="SUPFAM" id="SSF48179">
    <property type="entry name" value="6-phosphogluconate dehydrogenase C-terminal domain-like"/>
    <property type="match status" value="1"/>
</dbReference>
<dbReference type="GO" id="GO:0005737">
    <property type="term" value="C:cytoplasm"/>
    <property type="evidence" value="ECO:0007669"/>
    <property type="project" value="UniProtKB-SubCell"/>
</dbReference>
<dbReference type="HAMAP" id="MF_01925">
    <property type="entry name" value="P5C_reductase"/>
    <property type="match status" value="1"/>
</dbReference>
<dbReference type="Gene3D" id="1.10.3730.10">
    <property type="entry name" value="ProC C-terminal domain-like"/>
    <property type="match status" value="1"/>
</dbReference>
<feature type="domain" description="Pyrroline-5-carboxylate reductase catalytic N-terminal" evidence="13">
    <location>
        <begin position="2"/>
        <end position="93"/>
    </location>
</feature>
<dbReference type="InterPro" id="IPR053790">
    <property type="entry name" value="P5CR-like_CS"/>
</dbReference>
<feature type="binding site" evidence="11">
    <location>
        <begin position="5"/>
        <end position="10"/>
    </location>
    <ligand>
        <name>NADP(+)</name>
        <dbReference type="ChEBI" id="CHEBI:58349"/>
    </ligand>
</feature>
<evidence type="ECO:0000256" key="8">
    <source>
        <dbReference type="ARBA" id="ARBA00058118"/>
    </source>
</evidence>
<feature type="binding site" evidence="11">
    <location>
        <begin position="64"/>
        <end position="67"/>
    </location>
    <ligand>
        <name>NADP(+)</name>
        <dbReference type="ChEBI" id="CHEBI:58349"/>
    </ligand>
</feature>
<keyword evidence="6 9" id="KW-0521">NADP</keyword>
<dbReference type="InterPro" id="IPR036291">
    <property type="entry name" value="NAD(P)-bd_dom_sf"/>
</dbReference>
<dbReference type="EMBL" id="CAKP01000094">
    <property type="protein sequence ID" value="CCJ33821.1"/>
    <property type="molecule type" value="Genomic_DNA"/>
</dbReference>
<dbReference type="RefSeq" id="WP_008909079.1">
    <property type="nucleotide sequence ID" value="NZ_CAKP01000094.1"/>
</dbReference>
<dbReference type="Gene3D" id="3.40.50.720">
    <property type="entry name" value="NAD(P)-binding Rossmann-like Domain"/>
    <property type="match status" value="1"/>
</dbReference>
<dbReference type="FunFam" id="1.10.3730.10:FF:000001">
    <property type="entry name" value="Pyrroline-5-carboxylate reductase"/>
    <property type="match status" value="1"/>
</dbReference>
<evidence type="ECO:0000313" key="16">
    <source>
        <dbReference type="Proteomes" id="UP000007652"/>
    </source>
</evidence>
<accession>I7LH72</accession>
<evidence type="ECO:0000259" key="14">
    <source>
        <dbReference type="Pfam" id="PF14748"/>
    </source>
</evidence>
<comment type="similarity">
    <text evidence="2 9 12">Belongs to the pyrroline-5-carboxylate reductase family.</text>
</comment>